<dbReference type="EMBL" id="GEVM01012440">
    <property type="protein sequence ID" value="JAU93498.1"/>
    <property type="molecule type" value="Transcribed_RNA"/>
</dbReference>
<sequence length="76" mass="8363">MVNICLTHVDFVASSATGSTALELRWKALVTNVEKNAERYRNVEVDAENVSPKSSAETDGSLEVSQPLDDRAAWLR</sequence>
<name>A0A1J3JLY1_NOCCA</name>
<protein>
    <submittedName>
        <fullName evidence="2">Uncharacterized protein</fullName>
    </submittedName>
</protein>
<dbReference type="AlphaFoldDB" id="A0A1J3JLY1"/>
<accession>A0A1J3JLY1</accession>
<evidence type="ECO:0000313" key="2">
    <source>
        <dbReference type="EMBL" id="JAU93498.1"/>
    </source>
</evidence>
<feature type="region of interest" description="Disordered" evidence="1">
    <location>
        <begin position="44"/>
        <end position="76"/>
    </location>
</feature>
<evidence type="ECO:0000256" key="1">
    <source>
        <dbReference type="SAM" id="MobiDB-lite"/>
    </source>
</evidence>
<organism evidence="2">
    <name type="scientific">Noccaea caerulescens</name>
    <name type="common">Alpine penny-cress</name>
    <name type="synonym">Thlaspi caerulescens</name>
    <dbReference type="NCBI Taxonomy" id="107243"/>
    <lineage>
        <taxon>Eukaryota</taxon>
        <taxon>Viridiplantae</taxon>
        <taxon>Streptophyta</taxon>
        <taxon>Embryophyta</taxon>
        <taxon>Tracheophyta</taxon>
        <taxon>Spermatophyta</taxon>
        <taxon>Magnoliopsida</taxon>
        <taxon>eudicotyledons</taxon>
        <taxon>Gunneridae</taxon>
        <taxon>Pentapetalae</taxon>
        <taxon>rosids</taxon>
        <taxon>malvids</taxon>
        <taxon>Brassicales</taxon>
        <taxon>Brassicaceae</taxon>
        <taxon>Coluteocarpeae</taxon>
        <taxon>Noccaea</taxon>
    </lineage>
</organism>
<proteinExistence type="predicted"/>
<reference evidence="2" key="1">
    <citation type="submission" date="2016-07" db="EMBL/GenBank/DDBJ databases">
        <title>De novo transcriptome assembly of four accessions of the metal hyperaccumulator plant Noccaea caerulescens.</title>
        <authorList>
            <person name="Blande D."/>
            <person name="Halimaa P."/>
            <person name="Tervahauta A.I."/>
            <person name="Aarts M.G."/>
            <person name="Karenlampi S.O."/>
        </authorList>
    </citation>
    <scope>NUCLEOTIDE SEQUENCE</scope>
</reference>
<gene>
    <name evidence="2" type="ORF">MP_TR25747_c0_g1_i1_g.75191</name>
</gene>